<dbReference type="Proteomes" id="UP001251948">
    <property type="component" value="Unassembled WGS sequence"/>
</dbReference>
<feature type="chain" id="PRO_5042582227" description="Transmembrane protein" evidence="1">
    <location>
        <begin position="30"/>
        <end position="81"/>
    </location>
</feature>
<dbReference type="RefSeq" id="WP_049456790.1">
    <property type="nucleotide sequence ID" value="NZ_JAJNMF010000002.1"/>
</dbReference>
<evidence type="ECO:0000256" key="1">
    <source>
        <dbReference type="SAM" id="SignalP"/>
    </source>
</evidence>
<accession>A0AAJ2JBQ5</accession>
<comment type="caution">
    <text evidence="2">The sequence shown here is derived from an EMBL/GenBank/DDBJ whole genome shotgun (WGS) entry which is preliminary data.</text>
</comment>
<evidence type="ECO:0000313" key="2">
    <source>
        <dbReference type="EMBL" id="MDT3468771.1"/>
    </source>
</evidence>
<keyword evidence="1" id="KW-0732">Signal</keyword>
<dbReference type="AlphaFoldDB" id="A0AAJ2JBQ5"/>
<evidence type="ECO:0000313" key="3">
    <source>
        <dbReference type="Proteomes" id="UP001251948"/>
    </source>
</evidence>
<gene>
    <name evidence="2" type="ORF">ROV92_12325</name>
</gene>
<evidence type="ECO:0008006" key="4">
    <source>
        <dbReference type="Google" id="ProtNLM"/>
    </source>
</evidence>
<sequence>MKLQKILSVGSWVALLALASLAPVATTTAAEVVEVQEECVPFRFAGNVYHQRCTSYVVYDNGTREATGHYNRDENGMIYDP</sequence>
<dbReference type="EMBL" id="JAVSKO010000005">
    <property type="protein sequence ID" value="MDT3468771.1"/>
    <property type="molecule type" value="Genomic_DNA"/>
</dbReference>
<reference evidence="2" key="1">
    <citation type="submission" date="2023-07" db="EMBL/GenBank/DDBJ databases">
        <title>Comparative genomics of clinical Stenotrophomonas maltophilia isolates reveals regions of diversity which correlate with colonization and persistence in vivo.</title>
        <authorList>
            <person name="Mcdaniel M.S."/>
            <person name="Swords W.E."/>
            <person name="Sumpter N.A."/>
            <person name="Lindgren N.R."/>
            <person name="Billiot C.E."/>
        </authorList>
    </citation>
    <scope>NUCLEOTIDE SEQUENCE</scope>
    <source>
        <strain evidence="2">Ism4</strain>
    </source>
</reference>
<organism evidence="2 3">
    <name type="scientific">Stenotrophomonas maltophilia</name>
    <name type="common">Pseudomonas maltophilia</name>
    <name type="synonym">Xanthomonas maltophilia</name>
    <dbReference type="NCBI Taxonomy" id="40324"/>
    <lineage>
        <taxon>Bacteria</taxon>
        <taxon>Pseudomonadati</taxon>
        <taxon>Pseudomonadota</taxon>
        <taxon>Gammaproteobacteria</taxon>
        <taxon>Lysobacterales</taxon>
        <taxon>Lysobacteraceae</taxon>
        <taxon>Stenotrophomonas</taxon>
        <taxon>Stenotrophomonas maltophilia group</taxon>
    </lineage>
</organism>
<protein>
    <recommendedName>
        <fullName evidence="4">Transmembrane protein</fullName>
    </recommendedName>
</protein>
<name>A0AAJ2JBQ5_STEMA</name>
<feature type="signal peptide" evidence="1">
    <location>
        <begin position="1"/>
        <end position="29"/>
    </location>
</feature>
<proteinExistence type="predicted"/>